<evidence type="ECO:0000256" key="10">
    <source>
        <dbReference type="ARBA" id="ARBA00024004"/>
    </source>
</evidence>
<dbReference type="SUPFAM" id="SSF49599">
    <property type="entry name" value="TRAF domain-like"/>
    <property type="match status" value="3"/>
</dbReference>
<evidence type="ECO:0000256" key="3">
    <source>
        <dbReference type="ARBA" id="ARBA00009119"/>
    </source>
</evidence>
<dbReference type="CDD" id="cd16571">
    <property type="entry name" value="RING-HC_SIAHs"/>
    <property type="match status" value="1"/>
</dbReference>
<evidence type="ECO:0000256" key="7">
    <source>
        <dbReference type="ARBA" id="ARBA00022771"/>
    </source>
</evidence>
<dbReference type="Pfam" id="PF21362">
    <property type="entry name" value="Sina_RING"/>
    <property type="match status" value="1"/>
</dbReference>
<name>A0AAQ3TF19_PASNO</name>
<evidence type="ECO:0000256" key="8">
    <source>
        <dbReference type="ARBA" id="ARBA00022786"/>
    </source>
</evidence>
<evidence type="ECO:0000256" key="11">
    <source>
        <dbReference type="PROSITE-ProRule" id="PRU00455"/>
    </source>
</evidence>
<feature type="region of interest" description="Disordered" evidence="12">
    <location>
        <begin position="1"/>
        <end position="23"/>
    </location>
</feature>
<dbReference type="Gene3D" id="3.30.40.10">
    <property type="entry name" value="Zinc/RING finger domain, C3HC4 (zinc finger)"/>
    <property type="match status" value="4"/>
</dbReference>
<sequence length="834" mass="90357">MPEPFTAEAIQSRDDEEKREEKGHGFHLWRCEEGPHPGESDQARRLDAAAGQPEEEDTAMTFSMELRALECPVCFIPFETEVYVSCLVDLKNTVRCKNGHGACAGCCIRSNRKCWSCCEPIGDIRNRQLETLAAMITPCKFARYGCGETVKYTDKRGHEETCAHAPCDCQFDGGGFRERDLYDHFRGKHQDSAVKINNWETSTTMTLRKGAPFLALLDPDSGRVFLLRNGGDVLEGRSLSLLWLGPRTKRDMELKYTMEVSGDGPGPGLGEGALALSASGTAPCARRLEGFLFVPDAYWGSNGTVSVRLGMEKRISAKPPIDQGAAKKARTLRNRKAAMAQKEQQQDEGEDPSRTLNVSLDLDTLECPLCFSPFEAPVFQCKNGHAACEACCVRIKGTCPCCGEPTGKIRCRPLEKAIAGMVVPCAFAAHGCAQRLRYAEKRAHEALLCQHAPCACPLPGCAYSGLLLHDHIRDAHAAAGGVGGGDDVSEVVAFALSAPVTLRRSAPFRVLLHAVDTRVFLLLNGGDVPSGRSLSVVCLGRRPAGNRALQYRLEVGAGEPGALSLSASGPVACTRRWAGHHPTDGFLFVPDAYWSSSGSVSVIVHCKNLHNTCAGCCIRLNRKCRVCSEPIGDVRNSDLEIVLGRMTSACRFKSYGCGETMKNIDKRRHEETCGHAPYDCPFNGCGFGGLDLYTHVRGNHGDDADCAVMVDDWGTAVTLRKGSPFLVLVHPRRGRVFLLLNGGDVVSGRSLSLLCVGPRPRPEQDEDLEYTMEVSGAGLGAGALALSASGAVPCARRLEGFQPKGFLFVPDAYWGCNGTVSVKIIGRESKIIWK</sequence>
<feature type="compositionally biased region" description="Basic and acidic residues" evidence="12">
    <location>
        <begin position="11"/>
        <end position="23"/>
    </location>
</feature>
<evidence type="ECO:0000313" key="14">
    <source>
        <dbReference type="EMBL" id="WVZ72045.1"/>
    </source>
</evidence>
<accession>A0AAQ3TF19</accession>
<evidence type="ECO:0000256" key="5">
    <source>
        <dbReference type="ARBA" id="ARBA00022679"/>
    </source>
</evidence>
<dbReference type="PANTHER" id="PTHR46632:SF16">
    <property type="entry name" value="E3 UBIQUITIN-PROTEIN LIGASE SINA-LIKE 10"/>
    <property type="match status" value="1"/>
</dbReference>
<evidence type="ECO:0000256" key="9">
    <source>
        <dbReference type="ARBA" id="ARBA00022833"/>
    </source>
</evidence>
<comment type="pathway">
    <text evidence="2">Protein modification; protein ubiquitination.</text>
</comment>
<reference evidence="14 15" key="1">
    <citation type="submission" date="2024-02" db="EMBL/GenBank/DDBJ databases">
        <title>High-quality chromosome-scale genome assembly of Pensacola bahiagrass (Paspalum notatum Flugge var. saurae).</title>
        <authorList>
            <person name="Vega J.M."/>
            <person name="Podio M."/>
            <person name="Orjuela J."/>
            <person name="Siena L.A."/>
            <person name="Pessino S.C."/>
            <person name="Combes M.C."/>
            <person name="Mariac C."/>
            <person name="Albertini E."/>
            <person name="Pupilli F."/>
            <person name="Ortiz J.P.A."/>
            <person name="Leblanc O."/>
        </authorList>
    </citation>
    <scope>NUCLEOTIDE SEQUENCE [LARGE SCALE GENOMIC DNA]</scope>
    <source>
        <strain evidence="14">R1</strain>
        <tissue evidence="14">Leaf</tissue>
    </source>
</reference>
<evidence type="ECO:0000256" key="2">
    <source>
        <dbReference type="ARBA" id="ARBA00004906"/>
    </source>
</evidence>
<evidence type="ECO:0000256" key="12">
    <source>
        <dbReference type="SAM" id="MobiDB-lite"/>
    </source>
</evidence>
<dbReference type="EC" id="2.3.2.27" evidence="4"/>
<proteinExistence type="inferred from homology"/>
<feature type="compositionally biased region" description="Basic residues" evidence="12">
    <location>
        <begin position="327"/>
        <end position="336"/>
    </location>
</feature>
<keyword evidence="5" id="KW-0808">Transferase</keyword>
<dbReference type="InterPro" id="IPR044286">
    <property type="entry name" value="SINL_plant"/>
</dbReference>
<keyword evidence="9" id="KW-0862">Zinc</keyword>
<dbReference type="GO" id="GO:0061630">
    <property type="term" value="F:ubiquitin protein ligase activity"/>
    <property type="evidence" value="ECO:0007669"/>
    <property type="project" value="UniProtKB-EC"/>
</dbReference>
<feature type="domain" description="SIAH-type" evidence="13">
    <location>
        <begin position="420"/>
        <end position="477"/>
    </location>
</feature>
<evidence type="ECO:0000259" key="13">
    <source>
        <dbReference type="PROSITE" id="PS51081"/>
    </source>
</evidence>
<feature type="region of interest" description="Disordered" evidence="12">
    <location>
        <begin position="321"/>
        <end position="354"/>
    </location>
</feature>
<keyword evidence="15" id="KW-1185">Reference proteome</keyword>
<comment type="similarity">
    <text evidence="3">Belongs to the SINA (Seven in absentia) family.</text>
</comment>
<dbReference type="Proteomes" id="UP001341281">
    <property type="component" value="Chromosome 04"/>
</dbReference>
<dbReference type="Pfam" id="PF21361">
    <property type="entry name" value="Sina_ZnF"/>
    <property type="match status" value="2"/>
</dbReference>
<comment type="function">
    <text evidence="10">E3 ubiquitin-protein ligase that mediates ubiquitination and subsequent proteasomal degradation of target proteins. E3 ubiquitin ligases accept ubiquitin from an E2 ubiquitin-conjugating enzyme in the form of a thioester and then directly transfers the ubiquitin to targeted substrates. It probably triggers the ubiquitin-mediated degradation of different substrates.</text>
</comment>
<organism evidence="14 15">
    <name type="scientific">Paspalum notatum var. saurae</name>
    <dbReference type="NCBI Taxonomy" id="547442"/>
    <lineage>
        <taxon>Eukaryota</taxon>
        <taxon>Viridiplantae</taxon>
        <taxon>Streptophyta</taxon>
        <taxon>Embryophyta</taxon>
        <taxon>Tracheophyta</taxon>
        <taxon>Spermatophyta</taxon>
        <taxon>Magnoliopsida</taxon>
        <taxon>Liliopsida</taxon>
        <taxon>Poales</taxon>
        <taxon>Poaceae</taxon>
        <taxon>PACMAD clade</taxon>
        <taxon>Panicoideae</taxon>
        <taxon>Andropogonodae</taxon>
        <taxon>Paspaleae</taxon>
        <taxon>Paspalinae</taxon>
        <taxon>Paspalum</taxon>
    </lineage>
</organism>
<dbReference type="InterPro" id="IPR049548">
    <property type="entry name" value="Sina-like_RING"/>
</dbReference>
<keyword evidence="8" id="KW-0833">Ubl conjugation pathway</keyword>
<comment type="catalytic activity">
    <reaction evidence="1">
        <text>S-ubiquitinyl-[E2 ubiquitin-conjugating enzyme]-L-cysteine + [acceptor protein]-L-lysine = [E2 ubiquitin-conjugating enzyme]-L-cysteine + N(6)-ubiquitinyl-[acceptor protein]-L-lysine.</text>
        <dbReference type="EC" id="2.3.2.27"/>
    </reaction>
</comment>
<evidence type="ECO:0000256" key="6">
    <source>
        <dbReference type="ARBA" id="ARBA00022723"/>
    </source>
</evidence>
<evidence type="ECO:0000256" key="4">
    <source>
        <dbReference type="ARBA" id="ARBA00012483"/>
    </source>
</evidence>
<protein>
    <recommendedName>
        <fullName evidence="4">RING-type E3 ubiquitin transferase</fullName>
        <ecNumber evidence="4">2.3.2.27</ecNumber>
    </recommendedName>
</protein>
<keyword evidence="6" id="KW-0479">Metal-binding</keyword>
<dbReference type="InterPro" id="IPR013083">
    <property type="entry name" value="Znf_RING/FYVE/PHD"/>
</dbReference>
<dbReference type="AlphaFoldDB" id="A0AAQ3TF19"/>
<feature type="domain" description="SIAH-type" evidence="13">
    <location>
        <begin position="134"/>
        <end position="190"/>
    </location>
</feature>
<evidence type="ECO:0000313" key="15">
    <source>
        <dbReference type="Proteomes" id="UP001341281"/>
    </source>
</evidence>
<evidence type="ECO:0000256" key="1">
    <source>
        <dbReference type="ARBA" id="ARBA00000900"/>
    </source>
</evidence>
<feature type="domain" description="SIAH-type" evidence="13">
    <location>
        <begin position="645"/>
        <end position="701"/>
    </location>
</feature>
<keyword evidence="7 11" id="KW-0863">Zinc-finger</keyword>
<dbReference type="InterPro" id="IPR013010">
    <property type="entry name" value="Znf_SIAH"/>
</dbReference>
<gene>
    <name evidence="14" type="ORF">U9M48_020563</name>
</gene>
<dbReference type="EMBL" id="CP144748">
    <property type="protein sequence ID" value="WVZ72045.1"/>
    <property type="molecule type" value="Genomic_DNA"/>
</dbReference>
<dbReference type="PANTHER" id="PTHR46632">
    <property type="entry name" value="E3 UBIQUITIN-PROTEIN LIGASE SINA-LIKE 4"/>
    <property type="match status" value="1"/>
</dbReference>
<dbReference type="PROSITE" id="PS51081">
    <property type="entry name" value="ZF_SIAH"/>
    <property type="match status" value="3"/>
</dbReference>
<dbReference type="GO" id="GO:0008270">
    <property type="term" value="F:zinc ion binding"/>
    <property type="evidence" value="ECO:0007669"/>
    <property type="project" value="UniProtKB-KW"/>
</dbReference>